<dbReference type="SUPFAM" id="SSF75632">
    <property type="entry name" value="Cullin homology domain"/>
    <property type="match status" value="1"/>
</dbReference>
<dbReference type="Proteomes" id="UP000815325">
    <property type="component" value="Unassembled WGS sequence"/>
</dbReference>
<comment type="caution">
    <text evidence="2">The sequence shown here is derived from an EMBL/GenBank/DDBJ whole genome shotgun (WGS) entry which is preliminary data.</text>
</comment>
<dbReference type="Pfam" id="PF10557">
    <property type="entry name" value="Cullin_Nedd8"/>
    <property type="match status" value="1"/>
</dbReference>
<sequence length="130" mass="15343">MLLFLQVRVLNKEPKGKDVNDGDVFHINLGFSEKLYRIKINSIQMKETEEENKKTNDQVMQDRQYQIDAAIVRIMKTRKSLSHKLLIAEAMQQLKFPLKALDLKKRIESLIDREYLERDSSDPNVYNYLA</sequence>
<dbReference type="EMBL" id="MU070890">
    <property type="protein sequence ID" value="KAF5826482.1"/>
    <property type="molecule type" value="Genomic_DNA"/>
</dbReference>
<dbReference type="InterPro" id="IPR036390">
    <property type="entry name" value="WH_DNA-bd_sf"/>
</dbReference>
<dbReference type="SUPFAM" id="SSF46785">
    <property type="entry name" value="Winged helix' DNA-binding domain"/>
    <property type="match status" value="1"/>
</dbReference>
<reference evidence="2" key="1">
    <citation type="submission" date="2017-08" db="EMBL/GenBank/DDBJ databases">
        <authorList>
            <person name="Polle J.E."/>
            <person name="Barry K."/>
            <person name="Cushman J."/>
            <person name="Schmutz J."/>
            <person name="Tran D."/>
            <person name="Hathwaick L.T."/>
            <person name="Yim W.C."/>
            <person name="Jenkins J."/>
            <person name="Mckie-Krisberg Z.M."/>
            <person name="Prochnik S."/>
            <person name="Lindquist E."/>
            <person name="Dockter R.B."/>
            <person name="Adam C."/>
            <person name="Molina H."/>
            <person name="Bunkerborg J."/>
            <person name="Jin E."/>
            <person name="Buchheim M."/>
            <person name="Magnuson J."/>
        </authorList>
    </citation>
    <scope>NUCLEOTIDE SEQUENCE</scope>
    <source>
        <strain evidence="2">CCAP 19/18</strain>
    </source>
</reference>
<dbReference type="InterPro" id="IPR036388">
    <property type="entry name" value="WH-like_DNA-bd_sf"/>
</dbReference>
<keyword evidence="3" id="KW-1185">Reference proteome</keyword>
<dbReference type="PROSITE" id="PS01256">
    <property type="entry name" value="CULLIN_1"/>
    <property type="match status" value="1"/>
</dbReference>
<protein>
    <recommendedName>
        <fullName evidence="1">Cullin neddylation domain-containing protein</fullName>
    </recommendedName>
</protein>
<dbReference type="Gene3D" id="1.10.10.10">
    <property type="entry name" value="Winged helix-like DNA-binding domain superfamily/Winged helix DNA-binding domain"/>
    <property type="match status" value="1"/>
</dbReference>
<gene>
    <name evidence="2" type="ORF">DUNSADRAFT_2957</name>
</gene>
<name>A0ABQ7FW98_DUNSA</name>
<proteinExistence type="predicted"/>
<dbReference type="InterPro" id="IPR016157">
    <property type="entry name" value="Cullin_CS"/>
</dbReference>
<dbReference type="InterPro" id="IPR019559">
    <property type="entry name" value="Cullin_neddylation_domain"/>
</dbReference>
<feature type="domain" description="Cullin neddylation" evidence="1">
    <location>
        <begin position="59"/>
        <end position="124"/>
    </location>
</feature>
<evidence type="ECO:0000259" key="1">
    <source>
        <dbReference type="SMART" id="SM00884"/>
    </source>
</evidence>
<accession>A0ABQ7FW98</accession>
<evidence type="ECO:0000313" key="3">
    <source>
        <dbReference type="Proteomes" id="UP000815325"/>
    </source>
</evidence>
<evidence type="ECO:0000313" key="2">
    <source>
        <dbReference type="EMBL" id="KAF5826482.1"/>
    </source>
</evidence>
<dbReference type="PANTHER" id="PTHR11932">
    <property type="entry name" value="CULLIN"/>
    <property type="match status" value="1"/>
</dbReference>
<dbReference type="InterPro" id="IPR036317">
    <property type="entry name" value="Cullin_homology_sf"/>
</dbReference>
<dbReference type="SMART" id="SM00884">
    <property type="entry name" value="Cullin_Nedd8"/>
    <property type="match status" value="1"/>
</dbReference>
<dbReference type="InterPro" id="IPR045093">
    <property type="entry name" value="Cullin"/>
</dbReference>
<dbReference type="Gene3D" id="3.30.230.130">
    <property type="entry name" value="Cullin, Chain C, Domain 2"/>
    <property type="match status" value="1"/>
</dbReference>
<organism evidence="2 3">
    <name type="scientific">Dunaliella salina</name>
    <name type="common">Green alga</name>
    <name type="synonym">Protococcus salinus</name>
    <dbReference type="NCBI Taxonomy" id="3046"/>
    <lineage>
        <taxon>Eukaryota</taxon>
        <taxon>Viridiplantae</taxon>
        <taxon>Chlorophyta</taxon>
        <taxon>core chlorophytes</taxon>
        <taxon>Chlorophyceae</taxon>
        <taxon>CS clade</taxon>
        <taxon>Chlamydomonadales</taxon>
        <taxon>Dunaliellaceae</taxon>
        <taxon>Dunaliella</taxon>
    </lineage>
</organism>